<accession>A0ABY4YS35</accession>
<dbReference type="EMBL" id="CP099489">
    <property type="protein sequence ID" value="USQ79523.1"/>
    <property type="molecule type" value="Genomic_DNA"/>
</dbReference>
<evidence type="ECO:0000313" key="3">
    <source>
        <dbReference type="Proteomes" id="UP001056455"/>
    </source>
</evidence>
<protein>
    <recommendedName>
        <fullName evidence="4">DUF732 domain-containing protein</fullName>
    </recommendedName>
</protein>
<evidence type="ECO:0008006" key="4">
    <source>
        <dbReference type="Google" id="ProtNLM"/>
    </source>
</evidence>
<reference evidence="2" key="1">
    <citation type="submission" date="2022-06" db="EMBL/GenBank/DDBJ databases">
        <title>Ornithinimicrobium HY1793.</title>
        <authorList>
            <person name="Huang Y."/>
        </authorList>
    </citation>
    <scope>NUCLEOTIDE SEQUENCE</scope>
    <source>
        <strain evidence="2">HY1793</strain>
    </source>
</reference>
<feature type="compositionally biased region" description="Polar residues" evidence="1">
    <location>
        <begin position="9"/>
        <end position="29"/>
    </location>
</feature>
<dbReference type="RefSeq" id="WP_252592630.1">
    <property type="nucleotide sequence ID" value="NZ_CP099489.1"/>
</dbReference>
<keyword evidence="3" id="KW-1185">Reference proteome</keyword>
<evidence type="ECO:0000256" key="1">
    <source>
        <dbReference type="SAM" id="MobiDB-lite"/>
    </source>
</evidence>
<organism evidence="2 3">
    <name type="scientific">Ornithinimicrobium faecis</name>
    <dbReference type="NCBI Taxonomy" id="2934158"/>
    <lineage>
        <taxon>Bacteria</taxon>
        <taxon>Bacillati</taxon>
        <taxon>Actinomycetota</taxon>
        <taxon>Actinomycetes</taxon>
        <taxon>Micrococcales</taxon>
        <taxon>Ornithinimicrobiaceae</taxon>
        <taxon>Ornithinimicrobium</taxon>
    </lineage>
</organism>
<name>A0ABY4YS35_9MICO</name>
<feature type="region of interest" description="Disordered" evidence="1">
    <location>
        <begin position="1"/>
        <end position="37"/>
    </location>
</feature>
<sequence>MGTACSAHNVDSSTQTAEPQVQKADNQGTPEGVVPDWGDAESFEEMVALEQQRWPELAAGNRVDDPPPVEIVRFIEEEEFASVQVDCLAEFGFDAKATRDGGVIPPRVPDDQIGALNEAVYVCQARYPLDPRRRQELPLVPAQEYYEHLVESAPCVERLGYPISVAPSQEAWLGQYYSSEDWWNPFSEATPESEAAVAELYGACPKEPEGLYPPLPAP</sequence>
<gene>
    <name evidence="2" type="ORF">NF556_18295</name>
</gene>
<evidence type="ECO:0000313" key="2">
    <source>
        <dbReference type="EMBL" id="USQ79523.1"/>
    </source>
</evidence>
<proteinExistence type="predicted"/>
<dbReference type="Proteomes" id="UP001056455">
    <property type="component" value="Chromosome"/>
</dbReference>